<dbReference type="PROSITE" id="PS50865">
    <property type="entry name" value="ZF_MYND_2"/>
    <property type="match status" value="1"/>
</dbReference>
<dbReference type="GO" id="GO:0008270">
    <property type="term" value="F:zinc ion binding"/>
    <property type="evidence" value="ECO:0007669"/>
    <property type="project" value="UniProtKB-KW"/>
</dbReference>
<dbReference type="AlphaFoldDB" id="W9YGK0"/>
<dbReference type="PANTHER" id="PTHR10237:SF14">
    <property type="entry name" value="MYND-TYPE DOMAIN-CONTAINING PROTEIN"/>
    <property type="match status" value="1"/>
</dbReference>
<evidence type="ECO:0000256" key="5">
    <source>
        <dbReference type="SAM" id="MobiDB-lite"/>
    </source>
</evidence>
<proteinExistence type="predicted"/>
<dbReference type="RefSeq" id="XP_007728568.1">
    <property type="nucleotide sequence ID" value="XM_007730378.1"/>
</dbReference>
<evidence type="ECO:0000313" key="8">
    <source>
        <dbReference type="Proteomes" id="UP000019478"/>
    </source>
</evidence>
<evidence type="ECO:0000313" key="7">
    <source>
        <dbReference type="EMBL" id="EXJ91678.1"/>
    </source>
</evidence>
<dbReference type="HOGENOM" id="CLU_069858_3_0_1"/>
<evidence type="ECO:0000259" key="6">
    <source>
        <dbReference type="PROSITE" id="PS50865"/>
    </source>
</evidence>
<dbReference type="eggNOG" id="ENOG502S05G">
    <property type="taxonomic scope" value="Eukaryota"/>
</dbReference>
<protein>
    <recommendedName>
        <fullName evidence="6">MYND-type domain-containing protein</fullName>
    </recommendedName>
</protein>
<keyword evidence="3" id="KW-0862">Zinc</keyword>
<name>W9YGK0_9EURO</name>
<dbReference type="InterPro" id="IPR024119">
    <property type="entry name" value="TF_DEAF-1"/>
</dbReference>
<dbReference type="Proteomes" id="UP000019478">
    <property type="component" value="Unassembled WGS sequence"/>
</dbReference>
<feature type="domain" description="MYND-type" evidence="6">
    <location>
        <begin position="12"/>
        <end position="49"/>
    </location>
</feature>
<comment type="caution">
    <text evidence="7">The sequence shown here is derived from an EMBL/GenBank/DDBJ whole genome shotgun (WGS) entry which is preliminary data.</text>
</comment>
<accession>W9YGK0</accession>
<dbReference type="PANTHER" id="PTHR10237">
    <property type="entry name" value="DEFORMED EPIDERMAL AUTOREGULATORY FACTOR 1 HOMOLOG SUPPRESSIN"/>
    <property type="match status" value="1"/>
</dbReference>
<dbReference type="OrthoDB" id="432970at2759"/>
<dbReference type="Pfam" id="PF01753">
    <property type="entry name" value="zf-MYND"/>
    <property type="match status" value="1"/>
</dbReference>
<keyword evidence="1" id="KW-0479">Metal-binding</keyword>
<dbReference type="Gene3D" id="6.10.140.2220">
    <property type="match status" value="1"/>
</dbReference>
<sequence length="172" mass="19034">MVDTSSTPSGQCAACRKTTNLKRCAKCKTTQYCSQECQKTDWKEHKKSCSKNAPDRSNPSFSTGGSGRASAGIAAIDKPFTALSKKKWLHNRPEAEVYALLIDIYRMRVEDDYKFSGDVDMDSIYGGAPNGFAGFRRFLRQVERKPGLLPDWWSKEKAAVCVRHGKAVAGAT</sequence>
<keyword evidence="8" id="KW-1185">Reference proteome</keyword>
<reference evidence="7 8" key="1">
    <citation type="submission" date="2013-03" db="EMBL/GenBank/DDBJ databases">
        <title>The Genome Sequence of Capronia epimyces CBS 606.96.</title>
        <authorList>
            <consortium name="The Broad Institute Genomics Platform"/>
            <person name="Cuomo C."/>
            <person name="de Hoog S."/>
            <person name="Gorbushina A."/>
            <person name="Walker B."/>
            <person name="Young S.K."/>
            <person name="Zeng Q."/>
            <person name="Gargeya S."/>
            <person name="Fitzgerald M."/>
            <person name="Haas B."/>
            <person name="Abouelleil A."/>
            <person name="Allen A.W."/>
            <person name="Alvarado L."/>
            <person name="Arachchi H.M."/>
            <person name="Berlin A.M."/>
            <person name="Chapman S.B."/>
            <person name="Gainer-Dewar J."/>
            <person name="Goldberg J."/>
            <person name="Griggs A."/>
            <person name="Gujja S."/>
            <person name="Hansen M."/>
            <person name="Howarth C."/>
            <person name="Imamovic A."/>
            <person name="Ireland A."/>
            <person name="Larimer J."/>
            <person name="McCowan C."/>
            <person name="Murphy C."/>
            <person name="Pearson M."/>
            <person name="Poon T.W."/>
            <person name="Priest M."/>
            <person name="Roberts A."/>
            <person name="Saif S."/>
            <person name="Shea T."/>
            <person name="Sisk P."/>
            <person name="Sykes S."/>
            <person name="Wortman J."/>
            <person name="Nusbaum C."/>
            <person name="Birren B."/>
        </authorList>
    </citation>
    <scope>NUCLEOTIDE SEQUENCE [LARGE SCALE GENOMIC DNA]</scope>
    <source>
        <strain evidence="7 8">CBS 606.96</strain>
    </source>
</reference>
<feature type="region of interest" description="Disordered" evidence="5">
    <location>
        <begin position="47"/>
        <end position="70"/>
    </location>
</feature>
<evidence type="ECO:0000256" key="4">
    <source>
        <dbReference type="PROSITE-ProRule" id="PRU00134"/>
    </source>
</evidence>
<evidence type="ECO:0000256" key="2">
    <source>
        <dbReference type="ARBA" id="ARBA00022771"/>
    </source>
</evidence>
<dbReference type="GeneID" id="19164368"/>
<feature type="compositionally biased region" description="Low complexity" evidence="5">
    <location>
        <begin position="60"/>
        <end position="70"/>
    </location>
</feature>
<evidence type="ECO:0000256" key="3">
    <source>
        <dbReference type="ARBA" id="ARBA00022833"/>
    </source>
</evidence>
<keyword evidence="2 4" id="KW-0863">Zinc-finger</keyword>
<dbReference type="PROSITE" id="PS01360">
    <property type="entry name" value="ZF_MYND_1"/>
    <property type="match status" value="1"/>
</dbReference>
<dbReference type="GO" id="GO:0000981">
    <property type="term" value="F:DNA-binding transcription factor activity, RNA polymerase II-specific"/>
    <property type="evidence" value="ECO:0007669"/>
    <property type="project" value="TreeGrafter"/>
</dbReference>
<dbReference type="STRING" id="1182542.W9YGK0"/>
<dbReference type="SUPFAM" id="SSF144232">
    <property type="entry name" value="HIT/MYND zinc finger-like"/>
    <property type="match status" value="1"/>
</dbReference>
<dbReference type="EMBL" id="AMGY01000001">
    <property type="protein sequence ID" value="EXJ91678.1"/>
    <property type="molecule type" value="Genomic_DNA"/>
</dbReference>
<dbReference type="InterPro" id="IPR002893">
    <property type="entry name" value="Znf_MYND"/>
</dbReference>
<evidence type="ECO:0000256" key="1">
    <source>
        <dbReference type="ARBA" id="ARBA00022723"/>
    </source>
</evidence>
<gene>
    <name evidence="7" type="ORF">A1O3_00228</name>
</gene>
<dbReference type="GO" id="GO:0005634">
    <property type="term" value="C:nucleus"/>
    <property type="evidence" value="ECO:0007669"/>
    <property type="project" value="TreeGrafter"/>
</dbReference>
<organism evidence="7 8">
    <name type="scientific">Capronia epimyces CBS 606.96</name>
    <dbReference type="NCBI Taxonomy" id="1182542"/>
    <lineage>
        <taxon>Eukaryota</taxon>
        <taxon>Fungi</taxon>
        <taxon>Dikarya</taxon>
        <taxon>Ascomycota</taxon>
        <taxon>Pezizomycotina</taxon>
        <taxon>Eurotiomycetes</taxon>
        <taxon>Chaetothyriomycetidae</taxon>
        <taxon>Chaetothyriales</taxon>
        <taxon>Herpotrichiellaceae</taxon>
        <taxon>Capronia</taxon>
    </lineage>
</organism>